<dbReference type="VEuPathDB" id="ToxoDB:CSUI_006057"/>
<keyword evidence="4" id="KW-1185">Reference proteome</keyword>
<proteinExistence type="predicted"/>
<feature type="compositionally biased region" description="Basic and acidic residues" evidence="1">
    <location>
        <begin position="118"/>
        <end position="132"/>
    </location>
</feature>
<evidence type="ECO:0000256" key="2">
    <source>
        <dbReference type="SAM" id="Phobius"/>
    </source>
</evidence>
<dbReference type="Proteomes" id="UP000221165">
    <property type="component" value="Unassembled WGS sequence"/>
</dbReference>
<dbReference type="OrthoDB" id="332368at2759"/>
<accession>A0A2C6KVU9</accession>
<name>A0A2C6KVU9_9APIC</name>
<dbReference type="EMBL" id="MIGC01003020">
    <property type="protein sequence ID" value="PHJ20116.1"/>
    <property type="molecule type" value="Genomic_DNA"/>
</dbReference>
<protein>
    <submittedName>
        <fullName evidence="3">Transmembrane protein</fullName>
    </submittedName>
</protein>
<sequence>MHEVAMAGIDASVEQNRTEALSTAVSRTETAYSFPGETTIAGPGMGGLISISVLLLLLALIAWQLYRRLVKWVDKRAQAKMEKRSWECQSARLRHIGRMELEAATFKQTEQFRNLERQAAARDRGIQPEHRRTLQSNRANTNASPLSVPFRPNVCERYRIHGRRA</sequence>
<evidence type="ECO:0000313" key="4">
    <source>
        <dbReference type="Proteomes" id="UP000221165"/>
    </source>
</evidence>
<keyword evidence="2" id="KW-0472">Membrane</keyword>
<reference evidence="3 4" key="1">
    <citation type="journal article" date="2017" name="Int. J. Parasitol.">
        <title>The genome of the protozoan parasite Cystoisospora suis and a reverse vaccinology approach to identify vaccine candidates.</title>
        <authorList>
            <person name="Palmieri N."/>
            <person name="Shrestha A."/>
            <person name="Ruttkowski B."/>
            <person name="Beck T."/>
            <person name="Vogl C."/>
            <person name="Tomley F."/>
            <person name="Blake D.P."/>
            <person name="Joachim A."/>
        </authorList>
    </citation>
    <scope>NUCLEOTIDE SEQUENCE [LARGE SCALE GENOMIC DNA]</scope>
    <source>
        <strain evidence="3 4">Wien I</strain>
    </source>
</reference>
<gene>
    <name evidence="3" type="ORF">CSUI_006057</name>
</gene>
<comment type="caution">
    <text evidence="3">The sequence shown here is derived from an EMBL/GenBank/DDBJ whole genome shotgun (WGS) entry which is preliminary data.</text>
</comment>
<keyword evidence="2" id="KW-1133">Transmembrane helix</keyword>
<dbReference type="RefSeq" id="XP_067921807.1">
    <property type="nucleotide sequence ID" value="XM_068066222.1"/>
</dbReference>
<feature type="region of interest" description="Disordered" evidence="1">
    <location>
        <begin position="118"/>
        <end position="145"/>
    </location>
</feature>
<dbReference type="GeneID" id="94429433"/>
<feature type="compositionally biased region" description="Polar residues" evidence="1">
    <location>
        <begin position="134"/>
        <end position="145"/>
    </location>
</feature>
<evidence type="ECO:0000256" key="1">
    <source>
        <dbReference type="SAM" id="MobiDB-lite"/>
    </source>
</evidence>
<organism evidence="3 4">
    <name type="scientific">Cystoisospora suis</name>
    <dbReference type="NCBI Taxonomy" id="483139"/>
    <lineage>
        <taxon>Eukaryota</taxon>
        <taxon>Sar</taxon>
        <taxon>Alveolata</taxon>
        <taxon>Apicomplexa</taxon>
        <taxon>Conoidasida</taxon>
        <taxon>Coccidia</taxon>
        <taxon>Eucoccidiorida</taxon>
        <taxon>Eimeriorina</taxon>
        <taxon>Sarcocystidae</taxon>
        <taxon>Cystoisospora</taxon>
    </lineage>
</organism>
<dbReference type="AlphaFoldDB" id="A0A2C6KVU9"/>
<keyword evidence="2 3" id="KW-0812">Transmembrane</keyword>
<evidence type="ECO:0000313" key="3">
    <source>
        <dbReference type="EMBL" id="PHJ20116.1"/>
    </source>
</evidence>
<feature type="transmembrane region" description="Helical" evidence="2">
    <location>
        <begin position="45"/>
        <end position="66"/>
    </location>
</feature>